<evidence type="ECO:0000313" key="2">
    <source>
        <dbReference type="Proteomes" id="UP001148737"/>
    </source>
</evidence>
<name>A0ACC1QLN8_9HYPO</name>
<sequence>MSLSPDMIFQTVDLVKKAVEIYRRVAGLPSQMNELGRRLEQLRILLGYLAGFIKTKPKTVYNELLDGQKGELQGIVRSIRANIDSAYDLFDRYEKGIISRRHDIQLRVKWAAQIWFSLADNTPEKIGALIESIDCDCMFLNHYFALMNAQCIERLINVDRQRIHNMSLPPSKDYTMIFIDPYNQGRSVVAAAWVYTLMAFTLQARDPWRIKHCHAAGLFVKGRSDCVDIIESLDYTKKSFQKPFKNGGVAPDRIPCTALFSSAPYDHPDKRLLEDKIATWRSRGVRTSIFRDYDYIIVFMNRDHDNMIKLRNALVKQQGQAAAPPGKGKLLMLGAYLSPPSEIPDAAKNKDGSNNRDNWDKTAAQLKTAIEGFLTEEFQWMAPSSSSASQK</sequence>
<dbReference type="EMBL" id="JANAKD010001305">
    <property type="protein sequence ID" value="KAJ3480927.1"/>
    <property type="molecule type" value="Genomic_DNA"/>
</dbReference>
<gene>
    <name evidence="1" type="ORF">NLG97_g7948</name>
</gene>
<protein>
    <submittedName>
        <fullName evidence="1">Uncharacterized protein</fullName>
    </submittedName>
</protein>
<comment type="caution">
    <text evidence="1">The sequence shown here is derived from an EMBL/GenBank/DDBJ whole genome shotgun (WGS) entry which is preliminary data.</text>
</comment>
<dbReference type="Proteomes" id="UP001148737">
    <property type="component" value="Unassembled WGS sequence"/>
</dbReference>
<proteinExistence type="predicted"/>
<accession>A0ACC1QLN8</accession>
<evidence type="ECO:0000313" key="1">
    <source>
        <dbReference type="EMBL" id="KAJ3480927.1"/>
    </source>
</evidence>
<organism evidence="1 2">
    <name type="scientific">Lecanicillium saksenae</name>
    <dbReference type="NCBI Taxonomy" id="468837"/>
    <lineage>
        <taxon>Eukaryota</taxon>
        <taxon>Fungi</taxon>
        <taxon>Dikarya</taxon>
        <taxon>Ascomycota</taxon>
        <taxon>Pezizomycotina</taxon>
        <taxon>Sordariomycetes</taxon>
        <taxon>Hypocreomycetidae</taxon>
        <taxon>Hypocreales</taxon>
        <taxon>Cordycipitaceae</taxon>
        <taxon>Lecanicillium</taxon>
    </lineage>
</organism>
<keyword evidence="2" id="KW-1185">Reference proteome</keyword>
<reference evidence="1" key="1">
    <citation type="submission" date="2022-07" db="EMBL/GenBank/DDBJ databases">
        <title>Genome Sequence of Lecanicillium saksenae.</title>
        <authorList>
            <person name="Buettner E."/>
        </authorList>
    </citation>
    <scope>NUCLEOTIDE SEQUENCE</scope>
    <source>
        <strain evidence="1">VT-O1</strain>
    </source>
</reference>